<reference evidence="3 4" key="1">
    <citation type="submission" date="2019-02" db="EMBL/GenBank/DDBJ databases">
        <title>Deep-cultivation of Planctomycetes and their phenomic and genomic characterization uncovers novel biology.</title>
        <authorList>
            <person name="Wiegand S."/>
            <person name="Jogler M."/>
            <person name="Boedeker C."/>
            <person name="Pinto D."/>
            <person name="Vollmers J."/>
            <person name="Rivas-Marin E."/>
            <person name="Kohn T."/>
            <person name="Peeters S.H."/>
            <person name="Heuer A."/>
            <person name="Rast P."/>
            <person name="Oberbeckmann S."/>
            <person name="Bunk B."/>
            <person name="Jeske O."/>
            <person name="Meyerdierks A."/>
            <person name="Storesund J.E."/>
            <person name="Kallscheuer N."/>
            <person name="Luecker S."/>
            <person name="Lage O.M."/>
            <person name="Pohl T."/>
            <person name="Merkel B.J."/>
            <person name="Hornburger P."/>
            <person name="Mueller R.-W."/>
            <person name="Bruemmer F."/>
            <person name="Labrenz M."/>
            <person name="Spormann A.M."/>
            <person name="Op den Camp H."/>
            <person name="Overmann J."/>
            <person name="Amann R."/>
            <person name="Jetten M.S.M."/>
            <person name="Mascher T."/>
            <person name="Medema M.H."/>
            <person name="Devos D.P."/>
            <person name="Kaster A.-K."/>
            <person name="Ovreas L."/>
            <person name="Rohde M."/>
            <person name="Galperin M.Y."/>
            <person name="Jogler C."/>
        </authorList>
    </citation>
    <scope>NUCLEOTIDE SEQUENCE [LARGE SCALE GENOMIC DNA]</scope>
    <source>
        <strain evidence="3 4">V6</strain>
    </source>
</reference>
<dbReference type="RefSeq" id="WP_145045637.1">
    <property type="nucleotide sequence ID" value="NZ_CP036347.1"/>
</dbReference>
<accession>A0A517WMN2</accession>
<feature type="region of interest" description="Disordered" evidence="1">
    <location>
        <begin position="37"/>
        <end position="57"/>
    </location>
</feature>
<feature type="transmembrane region" description="Helical" evidence="2">
    <location>
        <begin position="106"/>
        <end position="131"/>
    </location>
</feature>
<dbReference type="Proteomes" id="UP000320722">
    <property type="component" value="Chromosome"/>
</dbReference>
<proteinExistence type="predicted"/>
<evidence type="ECO:0000256" key="2">
    <source>
        <dbReference type="SAM" id="Phobius"/>
    </source>
</evidence>
<feature type="transmembrane region" description="Helical" evidence="2">
    <location>
        <begin position="66"/>
        <end position="86"/>
    </location>
</feature>
<keyword evidence="2" id="KW-1133">Transmembrane helix</keyword>
<evidence type="ECO:0008006" key="5">
    <source>
        <dbReference type="Google" id="ProtNLM"/>
    </source>
</evidence>
<sequence length="132" mass="14419">MEAQHFAAPHLASSRKIQPTTQLYDIMHLDHIQPPQTCEQTMHQQPPQDPDTPDLPDQDLKHLQRFFIGAASGAALPVLAGFYFVYQFSAYTATLPPGTAVCGTPLLLPYCLFFFVAPVMALIGGVIAALLP</sequence>
<protein>
    <recommendedName>
        <fullName evidence="5">Transmembrane protein</fullName>
    </recommendedName>
</protein>
<keyword evidence="2" id="KW-0812">Transmembrane</keyword>
<keyword evidence="2" id="KW-0472">Membrane</keyword>
<dbReference type="EMBL" id="CP036347">
    <property type="protein sequence ID" value="QDU06505.1"/>
    <property type="molecule type" value="Genomic_DNA"/>
</dbReference>
<evidence type="ECO:0000256" key="1">
    <source>
        <dbReference type="SAM" id="MobiDB-lite"/>
    </source>
</evidence>
<name>A0A517WMN2_9PLAN</name>
<evidence type="ECO:0000313" key="4">
    <source>
        <dbReference type="Proteomes" id="UP000320722"/>
    </source>
</evidence>
<organism evidence="3 4">
    <name type="scientific">Gimesia chilikensis</name>
    <dbReference type="NCBI Taxonomy" id="2605989"/>
    <lineage>
        <taxon>Bacteria</taxon>
        <taxon>Pseudomonadati</taxon>
        <taxon>Planctomycetota</taxon>
        <taxon>Planctomycetia</taxon>
        <taxon>Planctomycetales</taxon>
        <taxon>Planctomycetaceae</taxon>
        <taxon>Gimesia</taxon>
    </lineage>
</organism>
<gene>
    <name evidence="3" type="ORF">V6x_62590</name>
</gene>
<dbReference type="AlphaFoldDB" id="A0A517WMN2"/>
<evidence type="ECO:0000313" key="3">
    <source>
        <dbReference type="EMBL" id="QDU06505.1"/>
    </source>
</evidence>